<reference evidence="3" key="1">
    <citation type="submission" date="2021-01" db="EMBL/GenBank/DDBJ databases">
        <authorList>
            <person name="Corre E."/>
            <person name="Pelletier E."/>
            <person name="Niang G."/>
            <person name="Scheremetjew M."/>
            <person name="Finn R."/>
            <person name="Kale V."/>
            <person name="Holt S."/>
            <person name="Cochrane G."/>
            <person name="Meng A."/>
            <person name="Brown T."/>
            <person name="Cohen L."/>
        </authorList>
    </citation>
    <scope>NUCLEOTIDE SEQUENCE</scope>
    <source>
        <strain evidence="3">SM1012Den-03</strain>
    </source>
</reference>
<feature type="transmembrane region" description="Helical" evidence="1">
    <location>
        <begin position="7"/>
        <end position="26"/>
    </location>
</feature>
<organism evidence="3">
    <name type="scientific">Skeletonema marinoi</name>
    <dbReference type="NCBI Taxonomy" id="267567"/>
    <lineage>
        <taxon>Eukaryota</taxon>
        <taxon>Sar</taxon>
        <taxon>Stramenopiles</taxon>
        <taxon>Ochrophyta</taxon>
        <taxon>Bacillariophyta</taxon>
        <taxon>Coscinodiscophyceae</taxon>
        <taxon>Thalassiosirophycidae</taxon>
        <taxon>Thalassiosirales</taxon>
        <taxon>Skeletonemataceae</taxon>
        <taxon>Skeletonema</taxon>
        <taxon>Skeletonema marinoi-dohrnii complex</taxon>
    </lineage>
</organism>
<evidence type="ECO:0000259" key="2">
    <source>
        <dbReference type="Pfam" id="PF00248"/>
    </source>
</evidence>
<dbReference type="EMBL" id="HBGZ01002170">
    <property type="protein sequence ID" value="CAD9573920.1"/>
    <property type="molecule type" value="Transcribed_RNA"/>
</dbReference>
<feature type="domain" description="NADP-dependent oxidoreductase" evidence="2">
    <location>
        <begin position="105"/>
        <end position="360"/>
    </location>
</feature>
<dbReference type="Gene3D" id="3.20.20.100">
    <property type="entry name" value="NADP-dependent oxidoreductase domain"/>
    <property type="match status" value="1"/>
</dbReference>
<dbReference type="CDD" id="cd19071">
    <property type="entry name" value="AKR_AKR1-5-like"/>
    <property type="match status" value="1"/>
</dbReference>
<gene>
    <name evidence="3" type="ORF">SMAR0320_LOCUS1524</name>
</gene>
<evidence type="ECO:0000313" key="3">
    <source>
        <dbReference type="EMBL" id="CAD9573920.1"/>
    </source>
</evidence>
<dbReference type="InterPro" id="IPR036812">
    <property type="entry name" value="NAD(P)_OxRdtase_dom_sf"/>
</dbReference>
<dbReference type="GO" id="GO:0016491">
    <property type="term" value="F:oxidoreductase activity"/>
    <property type="evidence" value="ECO:0007669"/>
    <property type="project" value="InterPro"/>
</dbReference>
<protein>
    <recommendedName>
        <fullName evidence="2">NADP-dependent oxidoreductase domain-containing protein</fullName>
    </recommendedName>
</protein>
<dbReference type="InterPro" id="IPR020471">
    <property type="entry name" value="AKR"/>
</dbReference>
<sequence>MMSIKSIILWRILPSIALALACFVGYLSQHELPLGLFFTIIIPASNGVLPPQIFGHGKMKGTPEVPDDLSPQPRPENEMFLTLPGSGDLMPQNGVGMCCRPTAYDDELVYRSTLWYLLLGGRHIDGAQLYLNSKAVGRGIREAMRRGVKREEIFLTSKIFPTHYGYESTMKVVKSELDDLGLEYIDLFLLHFPSSGPLGSPCSKEGKGISQCRKETWQALSELRNKGNIRNAGVSNFAVKHIQELEAMTDVAPVANNQISFSPFVPEKTMETVEYCHKRNITVTAYMPLGGQHQRSLVMRDLAGLSTKLGKSVSQIMLRWAIQSGCAVIPGTGNPNHMKENLSVYEIELSDAEMKQINELKYDAKGYMNMDTNMFD</sequence>
<keyword evidence="1" id="KW-0812">Transmembrane</keyword>
<dbReference type="AlphaFoldDB" id="A0A7S2KDQ9"/>
<dbReference type="PRINTS" id="PR00069">
    <property type="entry name" value="ALDKETRDTASE"/>
</dbReference>
<proteinExistence type="predicted"/>
<keyword evidence="1" id="KW-0472">Membrane</keyword>
<accession>A0A7S2KDQ9</accession>
<dbReference type="PROSITE" id="PS51257">
    <property type="entry name" value="PROKAR_LIPOPROTEIN"/>
    <property type="match status" value="1"/>
</dbReference>
<dbReference type="Pfam" id="PF00248">
    <property type="entry name" value="Aldo_ket_red"/>
    <property type="match status" value="1"/>
</dbReference>
<dbReference type="SUPFAM" id="SSF51430">
    <property type="entry name" value="NAD(P)-linked oxidoreductase"/>
    <property type="match status" value="1"/>
</dbReference>
<dbReference type="PANTHER" id="PTHR43827:SF8">
    <property type="entry name" value="ALDO_KETO REDUCTASE FAMILY PROTEIN"/>
    <property type="match status" value="1"/>
</dbReference>
<keyword evidence="1" id="KW-1133">Transmembrane helix</keyword>
<dbReference type="PANTHER" id="PTHR43827">
    <property type="entry name" value="2,5-DIKETO-D-GLUCONIC ACID REDUCTASE"/>
    <property type="match status" value="1"/>
</dbReference>
<dbReference type="InterPro" id="IPR023210">
    <property type="entry name" value="NADP_OxRdtase_dom"/>
</dbReference>
<name>A0A7S2KDQ9_9STRA</name>
<evidence type="ECO:0000256" key="1">
    <source>
        <dbReference type="SAM" id="Phobius"/>
    </source>
</evidence>